<comment type="caution">
    <text evidence="2">The sequence shown here is derived from an EMBL/GenBank/DDBJ whole genome shotgun (WGS) entry which is preliminary data.</text>
</comment>
<accession>A0A0S7XQ55</accession>
<evidence type="ECO:0000313" key="2">
    <source>
        <dbReference type="EMBL" id="KPJ64624.1"/>
    </source>
</evidence>
<evidence type="ECO:0000256" key="1">
    <source>
        <dbReference type="SAM" id="MobiDB-lite"/>
    </source>
</evidence>
<sequence length="182" mass="20637">MSDIAVQRKPLSGPKIEYVSRNKELKEFVDLATKLINDYIPLDVRDENPDAKGKYNELTNAIKTIYAKLHQPNALVPEFKVKSSNTESLKDSEKSVRNAFESLKNYFLKDKKMGKSDVGSREAELIESSTAILLEKINYFNDHINYTYPSLPTDPAQAGGKRPERPEPPPIPKKKLAPLELY</sequence>
<evidence type="ECO:0000313" key="3">
    <source>
        <dbReference type="Proteomes" id="UP000051861"/>
    </source>
</evidence>
<feature type="region of interest" description="Disordered" evidence="1">
    <location>
        <begin position="150"/>
        <end position="182"/>
    </location>
</feature>
<organism evidence="2 3">
    <name type="scientific">candidate division WOR-1 bacterium DG_54_3</name>
    <dbReference type="NCBI Taxonomy" id="1703775"/>
    <lineage>
        <taxon>Bacteria</taxon>
        <taxon>Bacillati</taxon>
        <taxon>Saganbacteria</taxon>
    </lineage>
</organism>
<dbReference type="Proteomes" id="UP000051861">
    <property type="component" value="Unassembled WGS sequence"/>
</dbReference>
<gene>
    <name evidence="2" type="ORF">AMJ44_12450</name>
</gene>
<proteinExistence type="predicted"/>
<dbReference type="AlphaFoldDB" id="A0A0S7XQ55"/>
<name>A0A0S7XQ55_UNCSA</name>
<protein>
    <submittedName>
        <fullName evidence="2">Uncharacterized protein</fullName>
    </submittedName>
</protein>
<reference evidence="2 3" key="1">
    <citation type="journal article" date="2015" name="Microbiome">
        <title>Genomic resolution of linkages in carbon, nitrogen, and sulfur cycling among widespread estuary sediment bacteria.</title>
        <authorList>
            <person name="Baker B.J."/>
            <person name="Lazar C.S."/>
            <person name="Teske A.P."/>
            <person name="Dick G.J."/>
        </authorList>
    </citation>
    <scope>NUCLEOTIDE SEQUENCE [LARGE SCALE GENOMIC DNA]</scope>
    <source>
        <strain evidence="2">DG_54_3</strain>
    </source>
</reference>
<dbReference type="EMBL" id="LIZX01000171">
    <property type="protein sequence ID" value="KPJ64624.1"/>
    <property type="molecule type" value="Genomic_DNA"/>
</dbReference>